<evidence type="ECO:0000313" key="1">
    <source>
        <dbReference type="Proteomes" id="UP000694844"/>
    </source>
</evidence>
<keyword evidence="1" id="KW-1185">Reference proteome</keyword>
<evidence type="ECO:0000313" key="2">
    <source>
        <dbReference type="RefSeq" id="XP_022303612.1"/>
    </source>
</evidence>
<dbReference type="SUPFAM" id="SSF50494">
    <property type="entry name" value="Trypsin-like serine proteases"/>
    <property type="match status" value="1"/>
</dbReference>
<sequence length="568" mass="64553">MGNMCRWDNYGDRGEETSKVREFHDTEKKLRRTMERHEDITVKPCQQNHTISVSTKKENMERKSTFLRSLVDFEFGPPVLNLYQYVAEETHLLWSEARELFLLSSSSEPKKGLFLFHDNEPDLRELCWKHFEFDPHSTSFSAEERHLDSHTEVVCVFVVGELFWKNSQADALLEIENQTRFLNKSHVFFITDTDEAKDQAVKFTKKTKCCYLTHVFQVASDKTPLYDAMYEILQSQLDNFLSDLHSRASTGLVRDLTPKLEPFLEKLRSRKKRHQSSLTKQCVSKIKSGKELGIVGHRLCGNVLYLYEDDKMAIDAQKKADLRKCIEENFNGVVCYKSISDVFSPHCAVRWGGPLGNGITGKMGTLGIFGTLRDTIEGTSQSENNIIALSSGHLIHENVEAVLSVSDRIGTCIWPANSSDNILDVSVVKLDQNVIDRIQTVILNERITVGEIPIVDLRYQPVFKYGAATGRTVGRVGVVDDFRLFDEDVMTILARGQRTNKFSNNGDSGAIVLTRYGGKLHGVGVIYGGCLKVPNFQNIREETIAVFLRRAMDRFTNATQKTIELDRI</sequence>
<dbReference type="Proteomes" id="UP000694844">
    <property type="component" value="Chromosome 9"/>
</dbReference>
<reference evidence="2" key="1">
    <citation type="submission" date="2025-08" db="UniProtKB">
        <authorList>
            <consortium name="RefSeq"/>
        </authorList>
    </citation>
    <scope>IDENTIFICATION</scope>
    <source>
        <tissue evidence="2">Whole sample</tissue>
    </source>
</reference>
<dbReference type="AlphaFoldDB" id="A0A8B8BJT6"/>
<dbReference type="KEGG" id="cvn:111111119"/>
<organism evidence="1 2">
    <name type="scientific">Crassostrea virginica</name>
    <name type="common">Eastern oyster</name>
    <dbReference type="NCBI Taxonomy" id="6565"/>
    <lineage>
        <taxon>Eukaryota</taxon>
        <taxon>Metazoa</taxon>
        <taxon>Spiralia</taxon>
        <taxon>Lophotrochozoa</taxon>
        <taxon>Mollusca</taxon>
        <taxon>Bivalvia</taxon>
        <taxon>Autobranchia</taxon>
        <taxon>Pteriomorphia</taxon>
        <taxon>Ostreida</taxon>
        <taxon>Ostreoidea</taxon>
        <taxon>Ostreidae</taxon>
        <taxon>Crassostrea</taxon>
    </lineage>
</organism>
<dbReference type="OrthoDB" id="6155667at2759"/>
<dbReference type="GeneID" id="111111119"/>
<dbReference type="RefSeq" id="XP_022303612.1">
    <property type="nucleotide sequence ID" value="XM_022447904.1"/>
</dbReference>
<proteinExistence type="predicted"/>
<gene>
    <name evidence="2" type="primary">LOC111111119</name>
</gene>
<protein>
    <submittedName>
        <fullName evidence="2">Uncharacterized protein LOC111111119 isoform X1</fullName>
    </submittedName>
</protein>
<name>A0A8B8BJT6_CRAVI</name>
<accession>A0A8B8BJT6</accession>
<dbReference type="InterPro" id="IPR009003">
    <property type="entry name" value="Peptidase_S1_PA"/>
</dbReference>